<evidence type="ECO:0000256" key="5">
    <source>
        <dbReference type="ARBA" id="ARBA00022833"/>
    </source>
</evidence>
<reference evidence="8" key="1">
    <citation type="submission" date="2014-09" db="EMBL/GenBank/DDBJ databases">
        <authorList>
            <person name="Gomez-Valero L."/>
        </authorList>
    </citation>
    <scope>NUCLEOTIDE SEQUENCE [LARGE SCALE GENOMIC DNA]</scope>
    <source>
        <strain evidence="8">ATCC700992</strain>
    </source>
</reference>
<comment type="similarity">
    <text evidence="2">Belongs to the metallo-dependent hydrolases superfamily. Adenosine and AMP deaminases family.</text>
</comment>
<dbReference type="PROSITE" id="PS00485">
    <property type="entry name" value="A_DEAMINASE"/>
    <property type="match status" value="1"/>
</dbReference>
<accession>A0A098G8C5</accession>
<keyword evidence="5" id="KW-0862">Zinc</keyword>
<protein>
    <submittedName>
        <fullName evidence="7">Adenine deaminase</fullName>
        <ecNumber evidence="7">3.5.4.2</ecNumber>
    </submittedName>
</protein>
<keyword evidence="4 7" id="KW-0378">Hydrolase</keyword>
<dbReference type="EC" id="3.5.4.2" evidence="7"/>
<evidence type="ECO:0000256" key="4">
    <source>
        <dbReference type="ARBA" id="ARBA00022801"/>
    </source>
</evidence>
<comment type="cofactor">
    <cofactor evidence="1">
        <name>Zn(2+)</name>
        <dbReference type="ChEBI" id="CHEBI:29105"/>
    </cofactor>
</comment>
<dbReference type="PANTHER" id="PTHR43114:SF6">
    <property type="entry name" value="ADENINE DEAMINASE"/>
    <property type="match status" value="1"/>
</dbReference>
<dbReference type="SUPFAM" id="SSF51556">
    <property type="entry name" value="Metallo-dependent hydrolases"/>
    <property type="match status" value="1"/>
</dbReference>
<dbReference type="EMBL" id="LN614827">
    <property type="protein sequence ID" value="CEG58739.1"/>
    <property type="molecule type" value="Genomic_DNA"/>
</dbReference>
<name>A0A098G8C5_9GAMM</name>
<evidence type="ECO:0000259" key="6">
    <source>
        <dbReference type="Pfam" id="PF00962"/>
    </source>
</evidence>
<dbReference type="NCBIfam" id="NF006848">
    <property type="entry name" value="PRK09358.1-3"/>
    <property type="match status" value="1"/>
</dbReference>
<proteinExistence type="inferred from homology"/>
<feature type="domain" description="Adenosine deaminase" evidence="6">
    <location>
        <begin position="5"/>
        <end position="324"/>
    </location>
</feature>
<evidence type="ECO:0000256" key="2">
    <source>
        <dbReference type="ARBA" id="ARBA00006676"/>
    </source>
</evidence>
<dbReference type="RefSeq" id="WP_045096990.1">
    <property type="nucleotide sequence ID" value="NZ_LN614827.1"/>
</dbReference>
<organism evidence="7 8">
    <name type="scientific">Legionella fallonii LLAP-10</name>
    <dbReference type="NCBI Taxonomy" id="1212491"/>
    <lineage>
        <taxon>Bacteria</taxon>
        <taxon>Pseudomonadati</taxon>
        <taxon>Pseudomonadota</taxon>
        <taxon>Gammaproteobacteria</taxon>
        <taxon>Legionellales</taxon>
        <taxon>Legionellaceae</taxon>
        <taxon>Legionella</taxon>
    </lineage>
</organism>
<dbReference type="Pfam" id="PF00962">
    <property type="entry name" value="A_deaminase"/>
    <property type="match status" value="1"/>
</dbReference>
<dbReference type="STRING" id="1212491.LFA_3406"/>
<dbReference type="HOGENOM" id="CLU_039228_7_1_6"/>
<dbReference type="OrthoDB" id="105475at2"/>
<dbReference type="GO" id="GO:0009168">
    <property type="term" value="P:purine ribonucleoside monophosphate biosynthetic process"/>
    <property type="evidence" value="ECO:0007669"/>
    <property type="project" value="InterPro"/>
</dbReference>
<dbReference type="Proteomes" id="UP000032430">
    <property type="component" value="Chromosome I"/>
</dbReference>
<dbReference type="GO" id="GO:0046872">
    <property type="term" value="F:metal ion binding"/>
    <property type="evidence" value="ECO:0007669"/>
    <property type="project" value="UniProtKB-KW"/>
</dbReference>
<dbReference type="PANTHER" id="PTHR43114">
    <property type="entry name" value="ADENINE DEAMINASE"/>
    <property type="match status" value="1"/>
</dbReference>
<dbReference type="InterPro" id="IPR032466">
    <property type="entry name" value="Metal_Hydrolase"/>
</dbReference>
<keyword evidence="8" id="KW-1185">Reference proteome</keyword>
<keyword evidence="3" id="KW-0479">Metal-binding</keyword>
<sequence length="324" mass="36301">MNLKKAELHVHLEGTIPPDLAIKLARRNKLTIPDGLIAPDGISYLSNDFLHFLKVYDTLAALIKTPQDYYDITFDYLKTNAQEQGIYVEMMYSPDHAEQSSGIPSAEHLKAIQQAIDDAKQQFGIVGRILITAVRHYGIEAAEKVARQAHIDRFPCITGFGLGGDEANFPPKLFKKAYQIAQDAGLQCTVHAGEFATAAGMVEAMEYLPIRRIGHGVNSIYSPETMAMVKDKDIALEVCPTSNIFLGLFKDMQHHPLPKFYEAGIKISINSDDPPFMSTNLAKEYRRVQDSYHYTDETMNEITTMAIQSAFVDEQTRQELLTKI</sequence>
<dbReference type="GO" id="GO:0000034">
    <property type="term" value="F:adenine deaminase activity"/>
    <property type="evidence" value="ECO:0007669"/>
    <property type="project" value="UniProtKB-EC"/>
</dbReference>
<dbReference type="AlphaFoldDB" id="A0A098G8C5"/>
<evidence type="ECO:0000313" key="8">
    <source>
        <dbReference type="Proteomes" id="UP000032430"/>
    </source>
</evidence>
<gene>
    <name evidence="7" type="ORF">LFA_3406</name>
</gene>
<evidence type="ECO:0000313" key="7">
    <source>
        <dbReference type="EMBL" id="CEG58739.1"/>
    </source>
</evidence>
<evidence type="ECO:0000256" key="3">
    <source>
        <dbReference type="ARBA" id="ARBA00022723"/>
    </source>
</evidence>
<dbReference type="InterPro" id="IPR006650">
    <property type="entry name" value="A/AMP_deam_AS"/>
</dbReference>
<evidence type="ECO:0000256" key="1">
    <source>
        <dbReference type="ARBA" id="ARBA00001947"/>
    </source>
</evidence>
<dbReference type="Gene3D" id="3.20.20.140">
    <property type="entry name" value="Metal-dependent hydrolases"/>
    <property type="match status" value="1"/>
</dbReference>
<dbReference type="KEGG" id="lfa:LFA_3406"/>
<dbReference type="InterPro" id="IPR006330">
    <property type="entry name" value="Ado/ade_deaminase"/>
</dbReference>
<dbReference type="NCBIfam" id="TIGR01430">
    <property type="entry name" value="aden_deam"/>
    <property type="match status" value="1"/>
</dbReference>
<dbReference type="InterPro" id="IPR001365">
    <property type="entry name" value="A_deaminase_dom"/>
</dbReference>